<proteinExistence type="predicted"/>
<dbReference type="EMBL" id="JAQOWY010000145">
    <property type="protein sequence ID" value="KAK1849386.1"/>
    <property type="molecule type" value="Genomic_DNA"/>
</dbReference>
<comment type="caution">
    <text evidence="2">The sequence shown here is derived from an EMBL/GenBank/DDBJ whole genome shotgun (WGS) entry which is preliminary data.</text>
</comment>
<dbReference type="AlphaFoldDB" id="A0AAD9AJU4"/>
<accession>A0AAD9AJU4</accession>
<feature type="region of interest" description="Disordered" evidence="1">
    <location>
        <begin position="97"/>
        <end position="166"/>
    </location>
</feature>
<evidence type="ECO:0000313" key="3">
    <source>
        <dbReference type="Proteomes" id="UP001243330"/>
    </source>
</evidence>
<gene>
    <name evidence="2" type="ORF">CCHR01_07983</name>
</gene>
<name>A0AAD9AJU4_9PEZI</name>
<evidence type="ECO:0000313" key="2">
    <source>
        <dbReference type="EMBL" id="KAK1849386.1"/>
    </source>
</evidence>
<sequence>MASWARTRRSVQAGACPTAGSGTAIRCYRSLSNRHTCRHAHAAHQSYRLLWPAHQQRDDYLRTEARMQGTEPTKEVPGWRWRRWFCWVLISLESRQASNKTLPPQPQKSCLPEVETRSSPSRQMLDCPSSIDNDGQGGRRVGFMLPEPQRASSQRPIPSRDERRRSLSDVIKTRKLWAWAASALERPCGSSIRCRQAQ</sequence>
<evidence type="ECO:0000256" key="1">
    <source>
        <dbReference type="SAM" id="MobiDB-lite"/>
    </source>
</evidence>
<keyword evidence="3" id="KW-1185">Reference proteome</keyword>
<organism evidence="2 3">
    <name type="scientific">Colletotrichum chrysophilum</name>
    <dbReference type="NCBI Taxonomy" id="1836956"/>
    <lineage>
        <taxon>Eukaryota</taxon>
        <taxon>Fungi</taxon>
        <taxon>Dikarya</taxon>
        <taxon>Ascomycota</taxon>
        <taxon>Pezizomycotina</taxon>
        <taxon>Sordariomycetes</taxon>
        <taxon>Hypocreomycetidae</taxon>
        <taxon>Glomerellales</taxon>
        <taxon>Glomerellaceae</taxon>
        <taxon>Colletotrichum</taxon>
        <taxon>Colletotrichum gloeosporioides species complex</taxon>
    </lineage>
</organism>
<reference evidence="2" key="1">
    <citation type="submission" date="2023-01" db="EMBL/GenBank/DDBJ databases">
        <title>Colletotrichum chrysophilum M932 genome sequence.</title>
        <authorList>
            <person name="Baroncelli R."/>
        </authorList>
    </citation>
    <scope>NUCLEOTIDE SEQUENCE</scope>
    <source>
        <strain evidence="2">M932</strain>
    </source>
</reference>
<protein>
    <submittedName>
        <fullName evidence="2">Uncharacterized protein</fullName>
    </submittedName>
</protein>
<dbReference type="Proteomes" id="UP001243330">
    <property type="component" value="Unassembled WGS sequence"/>
</dbReference>